<keyword evidence="3" id="KW-1185">Reference proteome</keyword>
<protein>
    <recommendedName>
        <fullName evidence="1">N-acetyltransferase domain-containing protein</fullName>
    </recommendedName>
</protein>
<dbReference type="KEGG" id="thf:MA03_03450"/>
<evidence type="ECO:0000313" key="3">
    <source>
        <dbReference type="Proteomes" id="UP000067434"/>
    </source>
</evidence>
<dbReference type="Proteomes" id="UP000067434">
    <property type="component" value="Chromosome"/>
</dbReference>
<organism evidence="2 3">
    <name type="scientific">Infirmifilum uzonense</name>
    <dbReference type="NCBI Taxonomy" id="1550241"/>
    <lineage>
        <taxon>Archaea</taxon>
        <taxon>Thermoproteota</taxon>
        <taxon>Thermoprotei</taxon>
        <taxon>Thermofilales</taxon>
        <taxon>Thermofilaceae</taxon>
        <taxon>Infirmifilum</taxon>
    </lineage>
</organism>
<dbReference type="AlphaFoldDB" id="A0A0F7FH47"/>
<dbReference type="Gene3D" id="3.40.630.30">
    <property type="match status" value="1"/>
</dbReference>
<dbReference type="GO" id="GO:0016747">
    <property type="term" value="F:acyltransferase activity, transferring groups other than amino-acyl groups"/>
    <property type="evidence" value="ECO:0007669"/>
    <property type="project" value="InterPro"/>
</dbReference>
<reference evidence="2 3" key="1">
    <citation type="journal article" date="2015" name="Stand. Genomic Sci.">
        <title>Complete genome sequence of and proposal of Thermofilum uzonense sp. nov. a novel hyperthermophilic crenarchaeon and emended description of the genus Thermofilum.</title>
        <authorList>
            <person name="Toshchakov S.V."/>
            <person name="Korzhenkov A.A."/>
            <person name="Samarov N.I."/>
            <person name="Mazunin I.O."/>
            <person name="Mozhey O.I."/>
            <person name="Shmyr I.S."/>
            <person name="Derbikova K.S."/>
            <person name="Taranov E.A."/>
            <person name="Dominova I.N."/>
            <person name="Bonch-Osmolovskaya E.A."/>
            <person name="Patrushev M.V."/>
            <person name="Podosokorskaya O.A."/>
            <person name="Kublanov I.V."/>
        </authorList>
    </citation>
    <scope>NUCLEOTIDE SEQUENCE [LARGE SCALE GENOMIC DNA]</scope>
    <source>
        <strain evidence="2 3">1807-2</strain>
    </source>
</reference>
<dbReference type="RefSeq" id="WP_052883940.1">
    <property type="nucleotide sequence ID" value="NZ_CP009961.1"/>
</dbReference>
<feature type="domain" description="N-acetyltransferase" evidence="1">
    <location>
        <begin position="40"/>
        <end position="193"/>
    </location>
</feature>
<name>A0A0F7FH47_9CREN</name>
<dbReference type="PATRIC" id="fig|1550241.5.peg.730"/>
<evidence type="ECO:0000313" key="2">
    <source>
        <dbReference type="EMBL" id="AKG38527.1"/>
    </source>
</evidence>
<sequence>MASLSSSCTGSHRVLYWAFKNNPLFKRLFRDKAKLLEFFYAIELLTRSRLFRAICVVKAGRVLSVAILHDNSNTASGISREALTSLLRSISLSLLLEVMGWLGESVRYRGLLKRFENSCHLVFLASLIPGKGYGSSSLRGVEVICKKMGKDWILLDVDVENRALRFYSRRGYRPVGVALFSGRNYVVLAKPLQCYGARGTGM</sequence>
<dbReference type="EMBL" id="CP009961">
    <property type="protein sequence ID" value="AKG38527.1"/>
    <property type="molecule type" value="Genomic_DNA"/>
</dbReference>
<proteinExistence type="predicted"/>
<dbReference type="OrthoDB" id="38613at2157"/>
<dbReference type="PROSITE" id="PS51186">
    <property type="entry name" value="GNAT"/>
    <property type="match status" value="1"/>
</dbReference>
<dbReference type="InterPro" id="IPR000182">
    <property type="entry name" value="GNAT_dom"/>
</dbReference>
<accession>A0A0F7FH47</accession>
<gene>
    <name evidence="2" type="ORF">MA03_03450</name>
</gene>
<dbReference type="HOGENOM" id="CLU_1352168_0_0_2"/>
<dbReference type="GeneID" id="25401255"/>
<evidence type="ECO:0000259" key="1">
    <source>
        <dbReference type="PROSITE" id="PS51186"/>
    </source>
</evidence>
<dbReference type="InterPro" id="IPR016181">
    <property type="entry name" value="Acyl_CoA_acyltransferase"/>
</dbReference>
<dbReference type="SUPFAM" id="SSF55729">
    <property type="entry name" value="Acyl-CoA N-acyltransferases (Nat)"/>
    <property type="match status" value="1"/>
</dbReference>